<comment type="catalytic activity">
    <reaction evidence="1">
        <text>ATP + protein L-histidine = ADP + protein N-phospho-L-histidine.</text>
        <dbReference type="EC" id="2.7.13.3"/>
    </reaction>
</comment>
<evidence type="ECO:0000313" key="9">
    <source>
        <dbReference type="EMBL" id="MCQ4333977.1"/>
    </source>
</evidence>
<evidence type="ECO:0000256" key="4">
    <source>
        <dbReference type="ARBA" id="ARBA00022679"/>
    </source>
</evidence>
<evidence type="ECO:0000256" key="5">
    <source>
        <dbReference type="ARBA" id="ARBA00022777"/>
    </source>
</evidence>
<dbReference type="InterPro" id="IPR003594">
    <property type="entry name" value="HATPase_dom"/>
</dbReference>
<evidence type="ECO:0000259" key="8">
    <source>
        <dbReference type="PROSITE" id="PS50113"/>
    </source>
</evidence>
<dbReference type="Gene3D" id="3.30.565.10">
    <property type="entry name" value="Histidine kinase-like ATPase, C-terminal domain"/>
    <property type="match status" value="1"/>
</dbReference>
<gene>
    <name evidence="9" type="ORF">KM295_10875</name>
</gene>
<dbReference type="SUPFAM" id="SSF55785">
    <property type="entry name" value="PYP-like sensor domain (PAS domain)"/>
    <property type="match status" value="2"/>
</dbReference>
<dbReference type="InterPro" id="IPR000700">
    <property type="entry name" value="PAS-assoc_C"/>
</dbReference>
<evidence type="ECO:0000259" key="7">
    <source>
        <dbReference type="PROSITE" id="PS50112"/>
    </source>
</evidence>
<keyword evidence="5" id="KW-0418">Kinase</keyword>
<dbReference type="SUPFAM" id="SSF55874">
    <property type="entry name" value="ATPase domain of HSP90 chaperone/DNA topoisomerase II/histidine kinase"/>
    <property type="match status" value="1"/>
</dbReference>
<accession>A0A9R1CU24</accession>
<dbReference type="PROSITE" id="PS50113">
    <property type="entry name" value="PAC"/>
    <property type="match status" value="2"/>
</dbReference>
<dbReference type="EMBL" id="JAHLKM010000015">
    <property type="protein sequence ID" value="MCQ4333977.1"/>
    <property type="molecule type" value="Genomic_DNA"/>
</dbReference>
<keyword evidence="3" id="KW-0597">Phosphoprotein</keyword>
<evidence type="ECO:0000259" key="6">
    <source>
        <dbReference type="PROSITE" id="PS50109"/>
    </source>
</evidence>
<evidence type="ECO:0000256" key="2">
    <source>
        <dbReference type="ARBA" id="ARBA00012438"/>
    </source>
</evidence>
<feature type="domain" description="Histidine kinase" evidence="6">
    <location>
        <begin position="258"/>
        <end position="463"/>
    </location>
</feature>
<evidence type="ECO:0000256" key="3">
    <source>
        <dbReference type="ARBA" id="ARBA00022553"/>
    </source>
</evidence>
<dbReference type="Gene3D" id="3.30.450.20">
    <property type="entry name" value="PAS domain"/>
    <property type="match status" value="2"/>
</dbReference>
<dbReference type="Proteomes" id="UP001139494">
    <property type="component" value="Unassembled WGS sequence"/>
</dbReference>
<dbReference type="InterPro" id="IPR013656">
    <property type="entry name" value="PAS_4"/>
</dbReference>
<dbReference type="InterPro" id="IPR013655">
    <property type="entry name" value="PAS_fold_3"/>
</dbReference>
<dbReference type="InterPro" id="IPR005467">
    <property type="entry name" value="His_kinase_dom"/>
</dbReference>
<comment type="caution">
    <text evidence="9">The sequence shown here is derived from an EMBL/GenBank/DDBJ whole genome shotgun (WGS) entry which is preliminary data.</text>
</comment>
<dbReference type="SMART" id="SM00387">
    <property type="entry name" value="HATPase_c"/>
    <property type="match status" value="1"/>
</dbReference>
<dbReference type="InterPro" id="IPR001610">
    <property type="entry name" value="PAC"/>
</dbReference>
<dbReference type="RefSeq" id="WP_256030004.1">
    <property type="nucleotide sequence ID" value="NZ_JAHLKM010000015.1"/>
</dbReference>
<sequence>MNDEALRTLLDLTRDKVVVVDAEGTYRYANAAMERILGYDHDAFIGTDAFEYIHEADRDAVRCVFDRLVATEADRTETVTYRHQAADGSWVWLESRMWNQSNSALDGYVVSSRDVTARKEAETLREETETRLRQLAANTDDVLWMFTADWNELLFVNEAFEELWGTPRADLREDPTRFLGGIHPDDRPRVRRAMERISSGESIEIEYRVNRDLSFRRWVWVRGHPVVEDSEVTKVAGFVRDITDRRRRQRQLRVLDDLLRHNLRNTMNVVLGNAGLAREYGDDDIEAWMDTVIETGTELLDTVEKERRIVDTLVDVGDPVSTDLSGILEDALAEIRCRYPDARIEAELPEAVSVIAVPELQDAVRELLENAIEHAPCPPEVELRVEAGPKSVSVLIGDNGPRIPGNEIEPLFSDADPSAVYHGTGLGLWLVYWIVDICDGTLGFGRTDDDTGNVVSVRLPRAT</sequence>
<dbReference type="PROSITE" id="PS50109">
    <property type="entry name" value="HIS_KIN"/>
    <property type="match status" value="1"/>
</dbReference>
<proteinExistence type="predicted"/>
<feature type="domain" description="PAC" evidence="8">
    <location>
        <begin position="77"/>
        <end position="127"/>
    </location>
</feature>
<feature type="domain" description="PAC" evidence="8">
    <location>
        <begin position="203"/>
        <end position="254"/>
    </location>
</feature>
<keyword evidence="10" id="KW-1185">Reference proteome</keyword>
<dbReference type="PANTHER" id="PTHR43304:SF1">
    <property type="entry name" value="PAC DOMAIN-CONTAINING PROTEIN"/>
    <property type="match status" value="1"/>
</dbReference>
<dbReference type="Pfam" id="PF08447">
    <property type="entry name" value="PAS_3"/>
    <property type="match status" value="1"/>
</dbReference>
<dbReference type="SMART" id="SM00086">
    <property type="entry name" value="PAC"/>
    <property type="match status" value="2"/>
</dbReference>
<dbReference type="PROSITE" id="PS50112">
    <property type="entry name" value="PAS"/>
    <property type="match status" value="2"/>
</dbReference>
<dbReference type="InterPro" id="IPR035965">
    <property type="entry name" value="PAS-like_dom_sf"/>
</dbReference>
<dbReference type="CDD" id="cd00130">
    <property type="entry name" value="PAS"/>
    <property type="match status" value="2"/>
</dbReference>
<dbReference type="CDD" id="cd00075">
    <property type="entry name" value="HATPase"/>
    <property type="match status" value="1"/>
</dbReference>
<dbReference type="SMART" id="SM00091">
    <property type="entry name" value="PAS"/>
    <property type="match status" value="2"/>
</dbReference>
<dbReference type="Pfam" id="PF02518">
    <property type="entry name" value="HATPase_c"/>
    <property type="match status" value="1"/>
</dbReference>
<evidence type="ECO:0000313" key="10">
    <source>
        <dbReference type="Proteomes" id="UP001139494"/>
    </source>
</evidence>
<dbReference type="AlphaFoldDB" id="A0A9R1CU24"/>
<evidence type="ECO:0000256" key="1">
    <source>
        <dbReference type="ARBA" id="ARBA00000085"/>
    </source>
</evidence>
<name>A0A9R1CU24_9EURY</name>
<dbReference type="GO" id="GO:0004673">
    <property type="term" value="F:protein histidine kinase activity"/>
    <property type="evidence" value="ECO:0007669"/>
    <property type="project" value="UniProtKB-EC"/>
</dbReference>
<reference evidence="9" key="1">
    <citation type="journal article" date="2023" name="Front. Microbiol.">
        <title>Genomic-based phylogenetic and metabolic analyses of the genus Natronomonas, and description of Natronomonas aquatica sp. nov.</title>
        <authorList>
            <person name="Garcia-Roldan A."/>
            <person name="Duran-Viseras A."/>
            <person name="de la Haba R.R."/>
            <person name="Corral P."/>
            <person name="Sanchez-Porro C."/>
            <person name="Ventosa A."/>
        </authorList>
    </citation>
    <scope>NUCLEOTIDE SEQUENCE</scope>
    <source>
        <strain evidence="9">F2-12</strain>
    </source>
</reference>
<dbReference type="InterPro" id="IPR052162">
    <property type="entry name" value="Sensor_kinase/Photoreceptor"/>
</dbReference>
<organism evidence="9 10">
    <name type="scientific">Natronomonas aquatica</name>
    <dbReference type="NCBI Taxonomy" id="2841590"/>
    <lineage>
        <taxon>Archaea</taxon>
        <taxon>Methanobacteriati</taxon>
        <taxon>Methanobacteriota</taxon>
        <taxon>Stenosarchaea group</taxon>
        <taxon>Halobacteria</taxon>
        <taxon>Halobacteriales</taxon>
        <taxon>Natronomonadaceae</taxon>
        <taxon>Natronomonas</taxon>
    </lineage>
</organism>
<dbReference type="InterPro" id="IPR000014">
    <property type="entry name" value="PAS"/>
</dbReference>
<dbReference type="Pfam" id="PF08448">
    <property type="entry name" value="PAS_4"/>
    <property type="match status" value="1"/>
</dbReference>
<dbReference type="EC" id="2.7.13.3" evidence="2"/>
<dbReference type="PANTHER" id="PTHR43304">
    <property type="entry name" value="PHYTOCHROME-LIKE PROTEIN CPH1"/>
    <property type="match status" value="1"/>
</dbReference>
<feature type="domain" description="PAS" evidence="7">
    <location>
        <begin position="2"/>
        <end position="72"/>
    </location>
</feature>
<keyword evidence="4" id="KW-0808">Transferase</keyword>
<dbReference type="InterPro" id="IPR036890">
    <property type="entry name" value="HATPase_C_sf"/>
</dbReference>
<protein>
    <recommendedName>
        <fullName evidence="2">histidine kinase</fullName>
        <ecNumber evidence="2">2.7.13.3</ecNumber>
    </recommendedName>
</protein>
<dbReference type="NCBIfam" id="TIGR00229">
    <property type="entry name" value="sensory_box"/>
    <property type="match status" value="2"/>
</dbReference>
<feature type="domain" description="PAS" evidence="7">
    <location>
        <begin position="128"/>
        <end position="201"/>
    </location>
</feature>